<dbReference type="AlphaFoldDB" id="A0A336MJH0"/>
<accession>A0A336MJH0</accession>
<feature type="signal peptide" evidence="1">
    <location>
        <begin position="1"/>
        <end position="19"/>
    </location>
</feature>
<reference evidence="2" key="1">
    <citation type="submission" date="2018-07" db="EMBL/GenBank/DDBJ databases">
        <authorList>
            <person name="Quirk P.G."/>
            <person name="Krulwich T.A."/>
        </authorList>
    </citation>
    <scope>NUCLEOTIDE SEQUENCE</scope>
</reference>
<proteinExistence type="predicted"/>
<dbReference type="EMBL" id="UFQT01001017">
    <property type="protein sequence ID" value="SSX28507.1"/>
    <property type="molecule type" value="Genomic_DNA"/>
</dbReference>
<sequence length="195" mass="22426">MKAAHKIFVLICIIYFTELKIGVNGADPVDEIIFIYVGGPEKNELFDLSSRFSRVNRTHQKMTGTMKLLNDITDDNNLDVNIYRQDGGGWHGIVQREFEGQCTTLMSKKGFGYPVKNLLFKVLPEKCPVKPGTYNFSQVMPRYRREWSKEFAALIPALVPTADKWRIDVISVNSEKQKVALIRFEFRLINKFSSQ</sequence>
<feature type="chain" id="PRO_5016309051" evidence="1">
    <location>
        <begin position="20"/>
        <end position="195"/>
    </location>
</feature>
<organism evidence="2">
    <name type="scientific">Culicoides sonorensis</name>
    <name type="common">Biting midge</name>
    <dbReference type="NCBI Taxonomy" id="179676"/>
    <lineage>
        <taxon>Eukaryota</taxon>
        <taxon>Metazoa</taxon>
        <taxon>Ecdysozoa</taxon>
        <taxon>Arthropoda</taxon>
        <taxon>Hexapoda</taxon>
        <taxon>Insecta</taxon>
        <taxon>Pterygota</taxon>
        <taxon>Neoptera</taxon>
        <taxon>Endopterygota</taxon>
        <taxon>Diptera</taxon>
        <taxon>Nematocera</taxon>
        <taxon>Chironomoidea</taxon>
        <taxon>Ceratopogonidae</taxon>
        <taxon>Ceratopogoninae</taxon>
        <taxon>Culicoides</taxon>
        <taxon>Monoculicoides</taxon>
    </lineage>
</organism>
<dbReference type="VEuPathDB" id="VectorBase:CSON000128"/>
<protein>
    <submittedName>
        <fullName evidence="2">CSON000128 protein</fullName>
    </submittedName>
</protein>
<evidence type="ECO:0000256" key="1">
    <source>
        <dbReference type="SAM" id="SignalP"/>
    </source>
</evidence>
<keyword evidence="1" id="KW-0732">Signal</keyword>
<evidence type="ECO:0000313" key="2">
    <source>
        <dbReference type="EMBL" id="SSX28507.1"/>
    </source>
</evidence>
<name>A0A336MJH0_CULSO</name>
<gene>
    <name evidence="2" type="primary">CSON000128</name>
</gene>